<feature type="compositionally biased region" description="Basic residues" evidence="1">
    <location>
        <begin position="261"/>
        <end position="270"/>
    </location>
</feature>
<feature type="region of interest" description="Disordered" evidence="1">
    <location>
        <begin position="172"/>
        <end position="206"/>
    </location>
</feature>
<dbReference type="AlphaFoldDB" id="A0A8J5FVL8"/>
<reference evidence="2 3" key="1">
    <citation type="submission" date="2020-08" db="EMBL/GenBank/DDBJ databases">
        <title>Plant Genome Project.</title>
        <authorList>
            <person name="Zhang R.-G."/>
        </authorList>
    </citation>
    <scope>NUCLEOTIDE SEQUENCE [LARGE SCALE GENOMIC DNA]</scope>
    <source>
        <tissue evidence="2">Rhizome</tissue>
    </source>
</reference>
<proteinExistence type="predicted"/>
<evidence type="ECO:0000313" key="2">
    <source>
        <dbReference type="EMBL" id="KAG6486506.1"/>
    </source>
</evidence>
<name>A0A8J5FVL8_ZINOF</name>
<feature type="region of interest" description="Disordered" evidence="1">
    <location>
        <begin position="244"/>
        <end position="283"/>
    </location>
</feature>
<dbReference type="PANTHER" id="PTHR46691:SF1">
    <property type="entry name" value="AT-RICH INTERACTIVE DOMAIN-CONTAINING PROTEIN 2"/>
    <property type="match status" value="1"/>
</dbReference>
<gene>
    <name evidence="2" type="ORF">ZIOFF_055082</name>
</gene>
<evidence type="ECO:0000256" key="1">
    <source>
        <dbReference type="SAM" id="MobiDB-lite"/>
    </source>
</evidence>
<feature type="compositionally biased region" description="Low complexity" evidence="1">
    <location>
        <begin position="244"/>
        <end position="259"/>
    </location>
</feature>
<keyword evidence="3" id="KW-1185">Reference proteome</keyword>
<organism evidence="2 3">
    <name type="scientific">Zingiber officinale</name>
    <name type="common">Ginger</name>
    <name type="synonym">Amomum zingiber</name>
    <dbReference type="NCBI Taxonomy" id="94328"/>
    <lineage>
        <taxon>Eukaryota</taxon>
        <taxon>Viridiplantae</taxon>
        <taxon>Streptophyta</taxon>
        <taxon>Embryophyta</taxon>
        <taxon>Tracheophyta</taxon>
        <taxon>Spermatophyta</taxon>
        <taxon>Magnoliopsida</taxon>
        <taxon>Liliopsida</taxon>
        <taxon>Zingiberales</taxon>
        <taxon>Zingiberaceae</taxon>
        <taxon>Zingiber</taxon>
    </lineage>
</organism>
<dbReference type="Proteomes" id="UP000734854">
    <property type="component" value="Unassembled WGS sequence"/>
</dbReference>
<evidence type="ECO:0000313" key="3">
    <source>
        <dbReference type="Proteomes" id="UP000734854"/>
    </source>
</evidence>
<accession>A0A8J5FVL8</accession>
<protein>
    <submittedName>
        <fullName evidence="2">Uncharacterized protein</fullName>
    </submittedName>
</protein>
<dbReference type="PANTHER" id="PTHR46691">
    <property type="entry name" value="HIGH MOBILITY GROUP B PROTEIN 9"/>
    <property type="match status" value="1"/>
</dbReference>
<sequence>MAVIGSGWRQSSLTEFDLDCIRQGPVGDGSCWVQFEPVHGPGWVEVAQPGNQAGCSLITGYSPLHARKEVPRDSSALPWRRRVPVIGGEGAGPASLVCRGDSKGRARKGLIFVCFVYRLRSKCIVFVINGGEQVIEEKKWRELMAAFEFPPTTHHQRLLRAAQVLPELAPPLRAASSRTRAPPSYRDERGEVASGAAPCGLRDIAKGPRMSRRTRIDGKFEYGYMVTVKIGTETLRGVLYHVQQQPSPAATPEAPESSSLRTRRKRRQQRRRDPAHPKPNKSAYNFFFAKKHSNLKALQLDTMPLCESDLLSSILFIHVHQDFGIKDKERYKREMQEHKERLKLAPFEEGK</sequence>
<dbReference type="EMBL" id="JACMSC010000015">
    <property type="protein sequence ID" value="KAG6486506.1"/>
    <property type="molecule type" value="Genomic_DNA"/>
</dbReference>
<comment type="caution">
    <text evidence="2">The sequence shown here is derived from an EMBL/GenBank/DDBJ whole genome shotgun (WGS) entry which is preliminary data.</text>
</comment>